<dbReference type="GO" id="GO:0003964">
    <property type="term" value="F:RNA-directed DNA polymerase activity"/>
    <property type="evidence" value="ECO:0007669"/>
    <property type="project" value="UniProtKB-KW"/>
</dbReference>
<dbReference type="PROSITE" id="PS50878">
    <property type="entry name" value="RT_POL"/>
    <property type="match status" value="1"/>
</dbReference>
<dbReference type="GO" id="GO:0004519">
    <property type="term" value="F:endonuclease activity"/>
    <property type="evidence" value="ECO:0007669"/>
    <property type="project" value="UniProtKB-KW"/>
</dbReference>
<dbReference type="Gene3D" id="3.10.10.10">
    <property type="entry name" value="HIV Type 1 Reverse Transcriptase, subunit A, domain 1"/>
    <property type="match status" value="1"/>
</dbReference>
<dbReference type="InterPro" id="IPR000477">
    <property type="entry name" value="RT_dom"/>
</dbReference>
<evidence type="ECO:0000256" key="1">
    <source>
        <dbReference type="ARBA" id="ARBA00022670"/>
    </source>
</evidence>
<evidence type="ECO:0000256" key="3">
    <source>
        <dbReference type="ARBA" id="ARBA00022695"/>
    </source>
</evidence>
<keyword evidence="10" id="KW-1185">Reference proteome</keyword>
<name>A0A2G8KR02_STIJA</name>
<evidence type="ECO:0000256" key="5">
    <source>
        <dbReference type="ARBA" id="ARBA00022759"/>
    </source>
</evidence>
<evidence type="ECO:0000256" key="4">
    <source>
        <dbReference type="ARBA" id="ARBA00022722"/>
    </source>
</evidence>
<dbReference type="CDD" id="cd01647">
    <property type="entry name" value="RT_LTR"/>
    <property type="match status" value="1"/>
</dbReference>
<comment type="caution">
    <text evidence="9">The sequence shown here is derived from an EMBL/GenBank/DDBJ whole genome shotgun (WGS) entry which is preliminary data.</text>
</comment>
<proteinExistence type="predicted"/>
<keyword evidence="1" id="KW-0645">Protease</keyword>
<dbReference type="OrthoDB" id="10064107at2759"/>
<dbReference type="STRING" id="307972.A0A2G8KR02"/>
<keyword evidence="5" id="KW-0255">Endonuclease</keyword>
<evidence type="ECO:0000256" key="2">
    <source>
        <dbReference type="ARBA" id="ARBA00022679"/>
    </source>
</evidence>
<dbReference type="GO" id="GO:0006508">
    <property type="term" value="P:proteolysis"/>
    <property type="evidence" value="ECO:0007669"/>
    <property type="project" value="UniProtKB-KW"/>
</dbReference>
<dbReference type="Proteomes" id="UP000230750">
    <property type="component" value="Unassembled WGS sequence"/>
</dbReference>
<evidence type="ECO:0000256" key="7">
    <source>
        <dbReference type="ARBA" id="ARBA00022918"/>
    </source>
</evidence>
<dbReference type="Gene3D" id="3.30.70.270">
    <property type="match status" value="1"/>
</dbReference>
<dbReference type="AlphaFoldDB" id="A0A2G8KR02"/>
<evidence type="ECO:0000313" key="10">
    <source>
        <dbReference type="Proteomes" id="UP000230750"/>
    </source>
</evidence>
<dbReference type="FunFam" id="3.30.70.270:FF:000164">
    <property type="match status" value="1"/>
</dbReference>
<keyword evidence="6" id="KW-0378">Hydrolase</keyword>
<dbReference type="SUPFAM" id="SSF56672">
    <property type="entry name" value="DNA/RNA polymerases"/>
    <property type="match status" value="1"/>
</dbReference>
<dbReference type="InterPro" id="IPR043128">
    <property type="entry name" value="Rev_trsase/Diguanyl_cyclase"/>
</dbReference>
<dbReference type="Pfam" id="PF00078">
    <property type="entry name" value="RVT_1"/>
    <property type="match status" value="1"/>
</dbReference>
<dbReference type="EMBL" id="MRZV01000419">
    <property type="protein sequence ID" value="PIK50429.1"/>
    <property type="molecule type" value="Genomic_DNA"/>
</dbReference>
<keyword evidence="4" id="KW-0540">Nuclease</keyword>
<dbReference type="FunFam" id="3.10.10.10:FF:000007">
    <property type="entry name" value="Retrovirus-related Pol polyprotein from transposon 17.6-like Protein"/>
    <property type="match status" value="1"/>
</dbReference>
<organism evidence="9 10">
    <name type="scientific">Stichopus japonicus</name>
    <name type="common">Sea cucumber</name>
    <dbReference type="NCBI Taxonomy" id="307972"/>
    <lineage>
        <taxon>Eukaryota</taxon>
        <taxon>Metazoa</taxon>
        <taxon>Echinodermata</taxon>
        <taxon>Eleutherozoa</taxon>
        <taxon>Echinozoa</taxon>
        <taxon>Holothuroidea</taxon>
        <taxon>Aspidochirotacea</taxon>
        <taxon>Aspidochirotida</taxon>
        <taxon>Stichopodidae</taxon>
        <taxon>Apostichopus</taxon>
    </lineage>
</organism>
<feature type="domain" description="Reverse transcriptase" evidence="8">
    <location>
        <begin position="137"/>
        <end position="315"/>
    </location>
</feature>
<dbReference type="InterPro" id="IPR043502">
    <property type="entry name" value="DNA/RNA_pol_sf"/>
</dbReference>
<evidence type="ECO:0000256" key="6">
    <source>
        <dbReference type="ARBA" id="ARBA00022801"/>
    </source>
</evidence>
<keyword evidence="2" id="KW-0808">Transferase</keyword>
<evidence type="ECO:0000313" key="9">
    <source>
        <dbReference type="EMBL" id="PIK50429.1"/>
    </source>
</evidence>
<dbReference type="GO" id="GO:0008233">
    <property type="term" value="F:peptidase activity"/>
    <property type="evidence" value="ECO:0007669"/>
    <property type="project" value="UniProtKB-KW"/>
</dbReference>
<keyword evidence="3" id="KW-0548">Nucleotidyltransferase</keyword>
<gene>
    <name evidence="9" type="ORF">BSL78_12668</name>
</gene>
<reference evidence="9 10" key="1">
    <citation type="journal article" date="2017" name="PLoS Biol.">
        <title>The sea cucumber genome provides insights into morphological evolution and visceral regeneration.</title>
        <authorList>
            <person name="Zhang X."/>
            <person name="Sun L."/>
            <person name="Yuan J."/>
            <person name="Sun Y."/>
            <person name="Gao Y."/>
            <person name="Zhang L."/>
            <person name="Li S."/>
            <person name="Dai H."/>
            <person name="Hamel J.F."/>
            <person name="Liu C."/>
            <person name="Yu Y."/>
            <person name="Liu S."/>
            <person name="Lin W."/>
            <person name="Guo K."/>
            <person name="Jin S."/>
            <person name="Xu P."/>
            <person name="Storey K.B."/>
            <person name="Huan P."/>
            <person name="Zhang T."/>
            <person name="Zhou Y."/>
            <person name="Zhang J."/>
            <person name="Lin C."/>
            <person name="Li X."/>
            <person name="Xing L."/>
            <person name="Huo D."/>
            <person name="Sun M."/>
            <person name="Wang L."/>
            <person name="Mercier A."/>
            <person name="Li F."/>
            <person name="Yang H."/>
            <person name="Xiang J."/>
        </authorList>
    </citation>
    <scope>NUCLEOTIDE SEQUENCE [LARGE SCALE GENOMIC DNA]</scope>
    <source>
        <strain evidence="9">Shaxun</strain>
        <tissue evidence="9">Muscle</tissue>
    </source>
</reference>
<protein>
    <recommendedName>
        <fullName evidence="8">Reverse transcriptase domain-containing protein</fullName>
    </recommendedName>
</protein>
<dbReference type="PANTHER" id="PTHR37984:SF5">
    <property type="entry name" value="PROTEIN NYNRIN-LIKE"/>
    <property type="match status" value="1"/>
</dbReference>
<dbReference type="InterPro" id="IPR050951">
    <property type="entry name" value="Retrovirus_Pol_polyprotein"/>
</dbReference>
<sequence>MRSLTLDLGLRRTCRWVFIIAEVTGPILGVDFLHHFGLLVDLRRYKLVDSTTNFSISGSVANVSPVSPSLSSVGASAPYHEILARFPNISKPCFLERSVKHGITHHIETKGAPTVARPRRLAPDRLKIAKQEFEHMLQLGIIRPSSSPWASPLHMVPKKTPGDWRPCGDYRALNSITVHDNYPIPHLHDFSGSLHSKKVFSKIDLVRAYHQIPVDPADIGKTAVTTPFGLFEFVRMPFGLRNAAQTFQRFIDQVTRGLPNCFVYIDDVLVASDTAEEHIKDLSALFQRFNDFGVLINPAKCQLGVSSLDFLGHHITSQGIRPLAEKVEAIRQFPQPSTSGVT</sequence>
<evidence type="ECO:0000259" key="8">
    <source>
        <dbReference type="PROSITE" id="PS50878"/>
    </source>
</evidence>
<dbReference type="PANTHER" id="PTHR37984">
    <property type="entry name" value="PROTEIN CBG26694"/>
    <property type="match status" value="1"/>
</dbReference>
<accession>A0A2G8KR02</accession>
<keyword evidence="7" id="KW-0695">RNA-directed DNA polymerase</keyword>